<accession>A0A0A9BQJ2</accession>
<feature type="compositionally biased region" description="Polar residues" evidence="1">
    <location>
        <begin position="44"/>
        <end position="55"/>
    </location>
</feature>
<feature type="region of interest" description="Disordered" evidence="1">
    <location>
        <begin position="38"/>
        <end position="63"/>
    </location>
</feature>
<reference evidence="2" key="1">
    <citation type="submission" date="2014-09" db="EMBL/GenBank/DDBJ databases">
        <authorList>
            <person name="Magalhaes I.L.F."/>
            <person name="Oliveira U."/>
            <person name="Santos F.R."/>
            <person name="Vidigal T.H.D.A."/>
            <person name="Brescovit A.D."/>
            <person name="Santos A.J."/>
        </authorList>
    </citation>
    <scope>NUCLEOTIDE SEQUENCE</scope>
    <source>
        <tissue evidence="2">Shoot tissue taken approximately 20 cm above the soil surface</tissue>
    </source>
</reference>
<sequence>MLAASRSLSRADSAVIVVEIVAMEQHCFTVCSRSASPHPARTLVSASGQHGSNPSKARRIPPDPTLAASRVAVSASAARVASFSPSRNVIYSTPHPLNAEPAVRTQHRHLLRRRPRRWLPLWHADASSSEGES</sequence>
<reference evidence="2" key="2">
    <citation type="journal article" date="2015" name="Data Brief">
        <title>Shoot transcriptome of the giant reed, Arundo donax.</title>
        <authorList>
            <person name="Barrero R.A."/>
            <person name="Guerrero F.D."/>
            <person name="Moolhuijzen P."/>
            <person name="Goolsby J.A."/>
            <person name="Tidwell J."/>
            <person name="Bellgard S.E."/>
            <person name="Bellgard M.I."/>
        </authorList>
    </citation>
    <scope>NUCLEOTIDE SEQUENCE</scope>
    <source>
        <tissue evidence="2">Shoot tissue taken approximately 20 cm above the soil surface</tissue>
    </source>
</reference>
<organism evidence="2">
    <name type="scientific">Arundo donax</name>
    <name type="common">Giant reed</name>
    <name type="synonym">Donax arundinaceus</name>
    <dbReference type="NCBI Taxonomy" id="35708"/>
    <lineage>
        <taxon>Eukaryota</taxon>
        <taxon>Viridiplantae</taxon>
        <taxon>Streptophyta</taxon>
        <taxon>Embryophyta</taxon>
        <taxon>Tracheophyta</taxon>
        <taxon>Spermatophyta</taxon>
        <taxon>Magnoliopsida</taxon>
        <taxon>Liliopsida</taxon>
        <taxon>Poales</taxon>
        <taxon>Poaceae</taxon>
        <taxon>PACMAD clade</taxon>
        <taxon>Arundinoideae</taxon>
        <taxon>Arundineae</taxon>
        <taxon>Arundo</taxon>
    </lineage>
</organism>
<dbReference type="EMBL" id="GBRH01236353">
    <property type="protein sequence ID" value="JAD61542.1"/>
    <property type="molecule type" value="Transcribed_RNA"/>
</dbReference>
<name>A0A0A9BQJ2_ARUDO</name>
<protein>
    <submittedName>
        <fullName evidence="2">Uncharacterized protein</fullName>
    </submittedName>
</protein>
<proteinExistence type="predicted"/>
<evidence type="ECO:0000256" key="1">
    <source>
        <dbReference type="SAM" id="MobiDB-lite"/>
    </source>
</evidence>
<dbReference type="AlphaFoldDB" id="A0A0A9BQJ2"/>
<evidence type="ECO:0000313" key="2">
    <source>
        <dbReference type="EMBL" id="JAD61542.1"/>
    </source>
</evidence>